<protein>
    <submittedName>
        <fullName evidence="2">PTS system, mannose-specific IID component</fullName>
    </submittedName>
</protein>
<dbReference type="RefSeq" id="WP_177177625.1">
    <property type="nucleotide sequence ID" value="NZ_FNZK01000018.1"/>
</dbReference>
<accession>A0A1H7C1C3</accession>
<feature type="transmembrane region" description="Helical" evidence="1">
    <location>
        <begin position="261"/>
        <end position="284"/>
    </location>
</feature>
<dbReference type="AlphaFoldDB" id="A0A1H7C1C3"/>
<keyword evidence="3" id="KW-1185">Reference proteome</keyword>
<name>A0A1H7C1C3_9FIRM</name>
<proteinExistence type="predicted"/>
<dbReference type="PANTHER" id="PTHR32502:SF27">
    <property type="entry name" value="PTS SYSTEM, MANNOSE-SPECIFIC IID COMPONENT"/>
    <property type="match status" value="1"/>
</dbReference>
<dbReference type="InterPro" id="IPR050303">
    <property type="entry name" value="GatZ_KbaZ_carbometab"/>
</dbReference>
<evidence type="ECO:0000313" key="3">
    <source>
        <dbReference type="Proteomes" id="UP000199662"/>
    </source>
</evidence>
<reference evidence="2 3" key="1">
    <citation type="submission" date="2016-10" db="EMBL/GenBank/DDBJ databases">
        <authorList>
            <person name="de Groot N.N."/>
        </authorList>
    </citation>
    <scope>NUCLEOTIDE SEQUENCE [LARGE SCALE GENOMIC DNA]</scope>
    <source>
        <strain evidence="2 3">DSM 2179</strain>
    </source>
</reference>
<dbReference type="STRING" id="84035.SAMN05660742_11870"/>
<dbReference type="EMBL" id="FNZK01000018">
    <property type="protein sequence ID" value="SEJ82367.1"/>
    <property type="molecule type" value="Genomic_DNA"/>
</dbReference>
<feature type="transmembrane region" description="Helical" evidence="1">
    <location>
        <begin position="156"/>
        <end position="174"/>
    </location>
</feature>
<dbReference type="Pfam" id="PF03613">
    <property type="entry name" value="EIID-AGA"/>
    <property type="match status" value="1"/>
</dbReference>
<keyword evidence="1" id="KW-0472">Membrane</keyword>
<feature type="transmembrane region" description="Helical" evidence="1">
    <location>
        <begin position="236"/>
        <end position="254"/>
    </location>
</feature>
<dbReference type="Proteomes" id="UP000199662">
    <property type="component" value="Unassembled WGS sequence"/>
</dbReference>
<evidence type="ECO:0000313" key="2">
    <source>
        <dbReference type="EMBL" id="SEJ82367.1"/>
    </source>
</evidence>
<keyword evidence="1" id="KW-0812">Transmembrane</keyword>
<organism evidence="2 3">
    <name type="scientific">Propionispira arboris</name>
    <dbReference type="NCBI Taxonomy" id="84035"/>
    <lineage>
        <taxon>Bacteria</taxon>
        <taxon>Bacillati</taxon>
        <taxon>Bacillota</taxon>
        <taxon>Negativicutes</taxon>
        <taxon>Selenomonadales</taxon>
        <taxon>Selenomonadaceae</taxon>
        <taxon>Propionispira</taxon>
    </lineage>
</organism>
<dbReference type="PANTHER" id="PTHR32502">
    <property type="entry name" value="N-ACETYLGALACTOSAMINE PERMEASE II COMPONENT-RELATED"/>
    <property type="match status" value="1"/>
</dbReference>
<dbReference type="InterPro" id="IPR004704">
    <property type="entry name" value="PTS_IID_man"/>
</dbReference>
<dbReference type="GO" id="GO:0009401">
    <property type="term" value="P:phosphoenolpyruvate-dependent sugar phosphotransferase system"/>
    <property type="evidence" value="ECO:0007669"/>
    <property type="project" value="InterPro"/>
</dbReference>
<dbReference type="GO" id="GO:0005886">
    <property type="term" value="C:plasma membrane"/>
    <property type="evidence" value="ECO:0007669"/>
    <property type="project" value="TreeGrafter"/>
</dbReference>
<feature type="transmembrane region" description="Helical" evidence="1">
    <location>
        <begin position="129"/>
        <end position="150"/>
    </location>
</feature>
<keyword evidence="1" id="KW-1133">Transmembrane helix</keyword>
<dbReference type="PROSITE" id="PS51108">
    <property type="entry name" value="PTS_EIID"/>
    <property type="match status" value="1"/>
</dbReference>
<feature type="transmembrane region" description="Helical" evidence="1">
    <location>
        <begin position="195"/>
        <end position="216"/>
    </location>
</feature>
<gene>
    <name evidence="2" type="ORF">SAMN05660742_11870</name>
</gene>
<evidence type="ECO:0000256" key="1">
    <source>
        <dbReference type="SAM" id="Phobius"/>
    </source>
</evidence>
<sequence length="285" mass="30658">MADSQIENMNVQPKVKLTKRDLIKHWLLGYSSETCYNFERLQALGTANAMIPIIKKLYKTKAERAKAIQKYMVFFNTEPSYIGTVIHGIAASMEEQAANGVEITDEDINSVRTGLMGPMAGIGDTVSQGIVYPILAGISCSLALAGNIFGPIFFEVGYKVIMLSTGYSMYMLGYKKGKTAVLSFLKAGTLNRITEIFSVVGLMVIGSLAATRIGIVTPIEFSVGEVGINLQKVLDSLLPSMLPLAATLGVWKLISNRMSPTAIIAILFVVGIVASLLGILAPLAQ</sequence>